<dbReference type="EMBL" id="JACIEN010000001">
    <property type="protein sequence ID" value="MBB4015239.1"/>
    <property type="molecule type" value="Genomic_DNA"/>
</dbReference>
<feature type="chain" id="PRO_5032979262" description="Secreted protein" evidence="1">
    <location>
        <begin position="35"/>
        <end position="156"/>
    </location>
</feature>
<sequence>MARSFRARLTMGMMAAAVVGAPLMLGLGASPAAAQASGCEQITSFLNERKSIVERVNKLGKQPKAADACALLGRLANNGNETMKWIEANKDWCQIPQNFIDGLKNDHGNVTKVRGQACSVAAKQAQMEKQAREQGLLGGGGGDILTGPMRIPQGAL</sequence>
<keyword evidence="1" id="KW-0732">Signal</keyword>
<evidence type="ECO:0000313" key="2">
    <source>
        <dbReference type="EMBL" id="MBB4015239.1"/>
    </source>
</evidence>
<evidence type="ECO:0000256" key="1">
    <source>
        <dbReference type="SAM" id="SignalP"/>
    </source>
</evidence>
<dbReference type="RefSeq" id="WP_019401659.1">
    <property type="nucleotide sequence ID" value="NZ_JACIEN010000001.1"/>
</dbReference>
<accession>A0A840BV43</accession>
<name>A0A840BV43_9HYPH</name>
<comment type="caution">
    <text evidence="2">The sequence shown here is derived from an EMBL/GenBank/DDBJ whole genome shotgun (WGS) entry which is preliminary data.</text>
</comment>
<feature type="signal peptide" evidence="1">
    <location>
        <begin position="1"/>
        <end position="34"/>
    </location>
</feature>
<dbReference type="Proteomes" id="UP000577362">
    <property type="component" value="Unassembled WGS sequence"/>
</dbReference>
<reference evidence="2 3" key="1">
    <citation type="submission" date="2020-08" db="EMBL/GenBank/DDBJ databases">
        <title>Genomic Encyclopedia of Type Strains, Phase IV (KMG-IV): sequencing the most valuable type-strain genomes for metagenomic binning, comparative biology and taxonomic classification.</title>
        <authorList>
            <person name="Goeker M."/>
        </authorList>
    </citation>
    <scope>NUCLEOTIDE SEQUENCE [LARGE SCALE GENOMIC DNA]</scope>
    <source>
        <strain evidence="2 3">DSM 103737</strain>
    </source>
</reference>
<protein>
    <recommendedName>
        <fullName evidence="4">Secreted protein</fullName>
    </recommendedName>
</protein>
<evidence type="ECO:0008006" key="4">
    <source>
        <dbReference type="Google" id="ProtNLM"/>
    </source>
</evidence>
<dbReference type="AlphaFoldDB" id="A0A840BV43"/>
<gene>
    <name evidence="2" type="ORF">GGR16_000245</name>
</gene>
<organism evidence="2 3">
    <name type="scientific">Chelatococcus caeni</name>
    <dbReference type="NCBI Taxonomy" id="1348468"/>
    <lineage>
        <taxon>Bacteria</taxon>
        <taxon>Pseudomonadati</taxon>
        <taxon>Pseudomonadota</taxon>
        <taxon>Alphaproteobacteria</taxon>
        <taxon>Hyphomicrobiales</taxon>
        <taxon>Chelatococcaceae</taxon>
        <taxon>Chelatococcus</taxon>
    </lineage>
</organism>
<keyword evidence="3" id="KW-1185">Reference proteome</keyword>
<proteinExistence type="predicted"/>
<evidence type="ECO:0000313" key="3">
    <source>
        <dbReference type="Proteomes" id="UP000577362"/>
    </source>
</evidence>